<dbReference type="EMBL" id="KL363216">
    <property type="protein sequence ID" value="KFD53482.1"/>
    <property type="molecule type" value="Genomic_DNA"/>
</dbReference>
<sequence>MSNELGDALPRSFGSMTTWQMVTSAQVQLRTAACSKAEDEAELPCARSLRFISLPFRTRRERLKRQKERCRAKSIAKRQVRLSLLLTRPPNGCVEAKTAKAFGKRQPVSRRRQEIQLVLMSPMSMRCAR</sequence>
<dbReference type="AlphaFoldDB" id="A0A085M8D6"/>
<keyword evidence="3" id="KW-1185">Reference proteome</keyword>
<protein>
    <submittedName>
        <fullName evidence="1">Uncharacterized protein</fullName>
    </submittedName>
</protein>
<organism evidence="1 3">
    <name type="scientific">Trichuris suis</name>
    <name type="common">pig whipworm</name>
    <dbReference type="NCBI Taxonomy" id="68888"/>
    <lineage>
        <taxon>Eukaryota</taxon>
        <taxon>Metazoa</taxon>
        <taxon>Ecdysozoa</taxon>
        <taxon>Nematoda</taxon>
        <taxon>Enoplea</taxon>
        <taxon>Dorylaimia</taxon>
        <taxon>Trichinellida</taxon>
        <taxon>Trichuridae</taxon>
        <taxon>Trichuris</taxon>
    </lineage>
</organism>
<evidence type="ECO:0000313" key="1">
    <source>
        <dbReference type="EMBL" id="KFD53482.1"/>
    </source>
</evidence>
<accession>A0A085M8D6</accession>
<dbReference type="EMBL" id="KL367480">
    <property type="protein sequence ID" value="KFD71850.1"/>
    <property type="molecule type" value="Genomic_DNA"/>
</dbReference>
<dbReference type="Proteomes" id="UP000030764">
    <property type="component" value="Unassembled WGS sequence"/>
</dbReference>
<proteinExistence type="predicted"/>
<name>A0A085M8D6_9BILA</name>
<reference evidence="1 3" key="1">
    <citation type="journal article" date="2014" name="Nat. Genet.">
        <title>Genome and transcriptome of the porcine whipworm Trichuris suis.</title>
        <authorList>
            <person name="Jex A.R."/>
            <person name="Nejsum P."/>
            <person name="Schwarz E.M."/>
            <person name="Hu L."/>
            <person name="Young N.D."/>
            <person name="Hall R.S."/>
            <person name="Korhonen P.K."/>
            <person name="Liao S."/>
            <person name="Thamsborg S."/>
            <person name="Xia J."/>
            <person name="Xu P."/>
            <person name="Wang S."/>
            <person name="Scheerlinck J.P."/>
            <person name="Hofmann A."/>
            <person name="Sternberg P.W."/>
            <person name="Wang J."/>
            <person name="Gasser R.B."/>
        </authorList>
    </citation>
    <scope>NUCLEOTIDE SEQUENCE [LARGE SCALE GENOMIC DNA]</scope>
    <source>
        <strain evidence="2">DCEP-RM93F</strain>
        <strain evidence="1">DCEP-RM93M</strain>
    </source>
</reference>
<evidence type="ECO:0000313" key="3">
    <source>
        <dbReference type="Proteomes" id="UP000030764"/>
    </source>
</evidence>
<gene>
    <name evidence="1" type="ORF">M513_05588</name>
    <name evidence="2" type="ORF">M514_05588</name>
</gene>
<dbReference type="Proteomes" id="UP000030758">
    <property type="component" value="Unassembled WGS sequence"/>
</dbReference>
<evidence type="ECO:0000313" key="2">
    <source>
        <dbReference type="EMBL" id="KFD71850.1"/>
    </source>
</evidence>